<keyword evidence="2" id="KW-1185">Reference proteome</keyword>
<evidence type="ECO:0000313" key="2">
    <source>
        <dbReference type="Proteomes" id="UP001501442"/>
    </source>
</evidence>
<organism evidence="1 2">
    <name type="scientific">Actinoallomurus vinaceus</name>
    <dbReference type="NCBI Taxonomy" id="1080074"/>
    <lineage>
        <taxon>Bacteria</taxon>
        <taxon>Bacillati</taxon>
        <taxon>Actinomycetota</taxon>
        <taxon>Actinomycetes</taxon>
        <taxon>Streptosporangiales</taxon>
        <taxon>Thermomonosporaceae</taxon>
        <taxon>Actinoallomurus</taxon>
    </lineage>
</organism>
<sequence length="146" mass="14938">MSIAKSLTVALSVATFGIPLLTGTNAYAVGHPVVDQAASKAAPSLQTAHRTVAGRTVAGVGWEQSGTGALKIHVDTTDAHFNGTPIYVTSIAGVGNQFGLVGTSSVYSPAATGFDIFIRWADGHAISPADAISGGWYVQWIGVENP</sequence>
<comment type="caution">
    <text evidence="1">The sequence shown here is derived from an EMBL/GenBank/DDBJ whole genome shotgun (WGS) entry which is preliminary data.</text>
</comment>
<dbReference type="EMBL" id="BAABHK010000012">
    <property type="protein sequence ID" value="GAA4633319.1"/>
    <property type="molecule type" value="Genomic_DNA"/>
</dbReference>
<dbReference type="Proteomes" id="UP001501442">
    <property type="component" value="Unassembled WGS sequence"/>
</dbReference>
<evidence type="ECO:0000313" key="1">
    <source>
        <dbReference type="EMBL" id="GAA4633319.1"/>
    </source>
</evidence>
<evidence type="ECO:0008006" key="3">
    <source>
        <dbReference type="Google" id="ProtNLM"/>
    </source>
</evidence>
<reference evidence="2" key="1">
    <citation type="journal article" date="2019" name="Int. J. Syst. Evol. Microbiol.">
        <title>The Global Catalogue of Microorganisms (GCM) 10K type strain sequencing project: providing services to taxonomists for standard genome sequencing and annotation.</title>
        <authorList>
            <consortium name="The Broad Institute Genomics Platform"/>
            <consortium name="The Broad Institute Genome Sequencing Center for Infectious Disease"/>
            <person name="Wu L."/>
            <person name="Ma J."/>
        </authorList>
    </citation>
    <scope>NUCLEOTIDE SEQUENCE [LARGE SCALE GENOMIC DNA]</scope>
    <source>
        <strain evidence="2">JCM 17939</strain>
    </source>
</reference>
<accession>A0ABP8UKD9</accession>
<gene>
    <name evidence="1" type="ORF">GCM10023196_070400</name>
</gene>
<protein>
    <recommendedName>
        <fullName evidence="3">MPT63-like domain-containing protein</fullName>
    </recommendedName>
</protein>
<proteinExistence type="predicted"/>
<name>A0ABP8UKD9_9ACTN</name>
<dbReference type="RefSeq" id="WP_345436329.1">
    <property type="nucleotide sequence ID" value="NZ_BAABHK010000012.1"/>
</dbReference>